<dbReference type="STRING" id="1524460.IX84_04390"/>
<keyword evidence="5 10" id="KW-0732">Signal</keyword>
<evidence type="ECO:0000256" key="10">
    <source>
        <dbReference type="SAM" id="SignalP"/>
    </source>
</evidence>
<dbReference type="Proteomes" id="UP000029736">
    <property type="component" value="Unassembled WGS sequence"/>
</dbReference>
<dbReference type="Gene3D" id="2.170.130.10">
    <property type="entry name" value="TonB-dependent receptor, plug domain"/>
    <property type="match status" value="1"/>
</dbReference>
<dbReference type="PANTHER" id="PTHR30069:SF29">
    <property type="entry name" value="HEMOGLOBIN AND HEMOGLOBIN-HAPTOGLOBIN-BINDING PROTEIN 1-RELATED"/>
    <property type="match status" value="1"/>
</dbReference>
<dbReference type="RefSeq" id="WP_044216814.1">
    <property type="nucleotide sequence ID" value="NZ_JBKAGJ010000001.1"/>
</dbReference>
<dbReference type="OrthoDB" id="9804995at2"/>
<dbReference type="InterPro" id="IPR008969">
    <property type="entry name" value="CarboxyPept-like_regulatory"/>
</dbReference>
<keyword evidence="3" id="KW-1134">Transmembrane beta strand</keyword>
<feature type="signal peptide" evidence="10">
    <location>
        <begin position="1"/>
        <end position="20"/>
    </location>
</feature>
<keyword evidence="2" id="KW-0813">Transport</keyword>
<gene>
    <name evidence="12" type="ORF">IX84_04390</name>
</gene>
<keyword evidence="4" id="KW-0812">Transmembrane</keyword>
<evidence type="ECO:0000256" key="2">
    <source>
        <dbReference type="ARBA" id="ARBA00022448"/>
    </source>
</evidence>
<dbReference type="InterPro" id="IPR000531">
    <property type="entry name" value="Beta-barrel_TonB"/>
</dbReference>
<dbReference type="SUPFAM" id="SSF49464">
    <property type="entry name" value="Carboxypeptidase regulatory domain-like"/>
    <property type="match status" value="1"/>
</dbReference>
<dbReference type="Pfam" id="PF00593">
    <property type="entry name" value="TonB_dep_Rec_b-barrel"/>
    <property type="match status" value="1"/>
</dbReference>
<keyword evidence="9" id="KW-0998">Cell outer membrane</keyword>
<comment type="subcellular location">
    <subcellularLocation>
        <location evidence="1">Cell outer membrane</location>
        <topology evidence="1">Multi-pass membrane protein</topology>
    </subcellularLocation>
</comment>
<dbReference type="Pfam" id="PF13620">
    <property type="entry name" value="CarboxypepD_reg"/>
    <property type="match status" value="1"/>
</dbReference>
<evidence type="ECO:0000313" key="13">
    <source>
        <dbReference type="Proteomes" id="UP000029736"/>
    </source>
</evidence>
<evidence type="ECO:0000256" key="5">
    <source>
        <dbReference type="ARBA" id="ARBA00022729"/>
    </source>
</evidence>
<reference evidence="12 13" key="1">
    <citation type="journal article" date="2014" name="Int. J. Syst. Evol. Microbiol.">
        <title>Phaeodactylibacter xiamenensis gen. nov., sp. nov., a member of the family Saprospiraceae isolated from the marine alga Phaeodactylum tricornutum.</title>
        <authorList>
            <person name="Chen Z.Jr."/>
            <person name="Lei X."/>
            <person name="Lai Q."/>
            <person name="Li Y."/>
            <person name="Zhang B."/>
            <person name="Zhang J."/>
            <person name="Zhang H."/>
            <person name="Yang L."/>
            <person name="Zheng W."/>
            <person name="Tian Y."/>
            <person name="Yu Z."/>
            <person name="Xu H.Jr."/>
            <person name="Zheng T."/>
        </authorList>
    </citation>
    <scope>NUCLEOTIDE SEQUENCE [LARGE SCALE GENOMIC DNA]</scope>
    <source>
        <strain evidence="12 13">KD52</strain>
    </source>
</reference>
<keyword evidence="7" id="KW-0472">Membrane</keyword>
<feature type="domain" description="TonB-dependent receptor-like beta-barrel" evidence="11">
    <location>
        <begin position="356"/>
        <end position="736"/>
    </location>
</feature>
<evidence type="ECO:0000256" key="8">
    <source>
        <dbReference type="ARBA" id="ARBA00023170"/>
    </source>
</evidence>
<keyword evidence="6" id="KW-0798">TonB box</keyword>
<dbReference type="Gene3D" id="2.40.170.20">
    <property type="entry name" value="TonB-dependent receptor, beta-barrel domain"/>
    <property type="match status" value="1"/>
</dbReference>
<dbReference type="AlphaFoldDB" id="A0A098SDF6"/>
<evidence type="ECO:0000256" key="6">
    <source>
        <dbReference type="ARBA" id="ARBA00023077"/>
    </source>
</evidence>
<dbReference type="PANTHER" id="PTHR30069">
    <property type="entry name" value="TONB-DEPENDENT OUTER MEMBRANE RECEPTOR"/>
    <property type="match status" value="1"/>
</dbReference>
<dbReference type="InterPro" id="IPR036942">
    <property type="entry name" value="Beta-barrel_TonB_sf"/>
</dbReference>
<keyword evidence="13" id="KW-1185">Reference proteome</keyword>
<feature type="chain" id="PRO_5001940159" description="TonB-dependent receptor-like beta-barrel domain-containing protein" evidence="10">
    <location>
        <begin position="21"/>
        <end position="772"/>
    </location>
</feature>
<accession>A0A098SDF6</accession>
<dbReference type="GO" id="GO:0015344">
    <property type="term" value="F:siderophore uptake transmembrane transporter activity"/>
    <property type="evidence" value="ECO:0007669"/>
    <property type="project" value="TreeGrafter"/>
</dbReference>
<dbReference type="InterPro" id="IPR037066">
    <property type="entry name" value="Plug_dom_sf"/>
</dbReference>
<name>A0A098SDF6_9BACT</name>
<organism evidence="12 13">
    <name type="scientific">Phaeodactylibacter xiamenensis</name>
    <dbReference type="NCBI Taxonomy" id="1524460"/>
    <lineage>
        <taxon>Bacteria</taxon>
        <taxon>Pseudomonadati</taxon>
        <taxon>Bacteroidota</taxon>
        <taxon>Saprospiria</taxon>
        <taxon>Saprospirales</taxon>
        <taxon>Haliscomenobacteraceae</taxon>
        <taxon>Phaeodactylibacter</taxon>
    </lineage>
</organism>
<evidence type="ECO:0000256" key="7">
    <source>
        <dbReference type="ARBA" id="ARBA00023136"/>
    </source>
</evidence>
<dbReference type="EMBL" id="JPOS01000012">
    <property type="protein sequence ID" value="KGE89027.1"/>
    <property type="molecule type" value="Genomic_DNA"/>
</dbReference>
<keyword evidence="8" id="KW-0675">Receptor</keyword>
<dbReference type="GO" id="GO:0009279">
    <property type="term" value="C:cell outer membrane"/>
    <property type="evidence" value="ECO:0007669"/>
    <property type="project" value="UniProtKB-SubCell"/>
</dbReference>
<dbReference type="GO" id="GO:0044718">
    <property type="term" value="P:siderophore transmembrane transport"/>
    <property type="evidence" value="ECO:0007669"/>
    <property type="project" value="TreeGrafter"/>
</dbReference>
<protein>
    <recommendedName>
        <fullName evidence="11">TonB-dependent receptor-like beta-barrel domain-containing protein</fullName>
    </recommendedName>
</protein>
<evidence type="ECO:0000256" key="3">
    <source>
        <dbReference type="ARBA" id="ARBA00022452"/>
    </source>
</evidence>
<evidence type="ECO:0000259" key="11">
    <source>
        <dbReference type="Pfam" id="PF00593"/>
    </source>
</evidence>
<evidence type="ECO:0000256" key="1">
    <source>
        <dbReference type="ARBA" id="ARBA00004571"/>
    </source>
</evidence>
<dbReference type="SUPFAM" id="SSF56935">
    <property type="entry name" value="Porins"/>
    <property type="match status" value="1"/>
</dbReference>
<dbReference type="Gene3D" id="2.60.40.1120">
    <property type="entry name" value="Carboxypeptidase-like, regulatory domain"/>
    <property type="match status" value="1"/>
</dbReference>
<evidence type="ECO:0000313" key="12">
    <source>
        <dbReference type="EMBL" id="KGE89027.1"/>
    </source>
</evidence>
<dbReference type="InterPro" id="IPR039426">
    <property type="entry name" value="TonB-dep_rcpt-like"/>
</dbReference>
<evidence type="ECO:0000256" key="4">
    <source>
        <dbReference type="ARBA" id="ARBA00022692"/>
    </source>
</evidence>
<sequence>MRYVYLLVLLLGTFSLFSQSSPTQTVRGKVLEAGTNAPLTGAAVELIGFGSGTVTDDRGQFLFPEVPVGRYELRVTFLGYAPFILAEVLVESGKEVVLELQLKPKPQALDAVEVTASRSGMQVVQPLGVKTMTIEQVRRFPATFYDPARLASSYAGVVNTNDQANGMSIRGHSPDHMAWQLEGIQILNPNHTPNAGTFSDRTTMNSGGVNALSAQLLSTSHLYTGAFPAAYGNALSGVMDMRLRAGNNQQQEFTLQAGLIGLDVAAEGPFSKNSEASYLVNYRYSTVGLLTQAGVNFGEEAINFQDLSFNLVFPGQKGGKLTLFGVGGLSSNLFEGQADPELRESDKDLFSIDFRSNMGILGATHEQPVGERGLWFTGLGVSAVDQERYSEALIPDLQEALPEALLEDDDRLRLISGHTYYRHNFIRGHQAQFGLQVRAFDHLDQLEGASPDAATQNETILTPYFTLSGPLSGRVSYQLGLHLPAYLESSPIYVEPRASLSYQLAPQHQLYAGYGLHSQMSSPYFRAFGALSPTRSHQGALGYQWQPQPALSVKVEAFYHHLFNAPVFDVAGGGAFTTLNELNSWSWLDGSIREEKATGDNYGVELSVEQLLTKGFYYLANLTLYQADFTLPGEAAQTGRYDGRYIFNAAGGKEWQKETDKHIRTIGLNLRVNYLGGLRDLPIDVDASEAASYTRFDFSAGYTEQFPDFFRTDLRIYIKKSRKKYSSTLALDIQNLTNQENVAYTYYDILQNEVLQRYQLSLIPILTYRVEL</sequence>
<proteinExistence type="predicted"/>
<comment type="caution">
    <text evidence="12">The sequence shown here is derived from an EMBL/GenBank/DDBJ whole genome shotgun (WGS) entry which is preliminary data.</text>
</comment>
<evidence type="ECO:0000256" key="9">
    <source>
        <dbReference type="ARBA" id="ARBA00023237"/>
    </source>
</evidence>